<dbReference type="PANTHER" id="PTHR13129">
    <property type="entry name" value="VPRBP PROTEIN-RELATED"/>
    <property type="match status" value="1"/>
</dbReference>
<name>A0A314KIH1_NICAT</name>
<protein>
    <submittedName>
        <fullName evidence="3">Uncharacterized protein</fullName>
    </submittedName>
</protein>
<dbReference type="Gramene" id="OIT29211">
    <property type="protein sequence ID" value="OIT29211"/>
    <property type="gene ID" value="A4A49_23755"/>
</dbReference>
<reference evidence="3" key="1">
    <citation type="submission" date="2016-11" db="EMBL/GenBank/DDBJ databases">
        <title>The genome of Nicotiana attenuata.</title>
        <authorList>
            <person name="Xu S."/>
            <person name="Brockmoeller T."/>
            <person name="Gaquerel E."/>
            <person name="Navarro A."/>
            <person name="Kuhl H."/>
            <person name="Gase K."/>
            <person name="Ling Z."/>
            <person name="Zhou W."/>
            <person name="Kreitzer C."/>
            <person name="Stanke M."/>
            <person name="Tang H."/>
            <person name="Lyons E."/>
            <person name="Pandey P."/>
            <person name="Pandey S.P."/>
            <person name="Timmermann B."/>
            <person name="Baldwin I.T."/>
        </authorList>
    </citation>
    <scope>NUCLEOTIDE SEQUENCE [LARGE SCALE GENOMIC DNA]</scope>
    <source>
        <strain evidence="3">UT</strain>
    </source>
</reference>
<keyword evidence="2" id="KW-0539">Nucleus</keyword>
<evidence type="ECO:0000256" key="1">
    <source>
        <dbReference type="ARBA" id="ARBA00004123"/>
    </source>
</evidence>
<comment type="subcellular location">
    <subcellularLocation>
        <location evidence="1">Nucleus</location>
    </subcellularLocation>
</comment>
<dbReference type="GO" id="GO:0080008">
    <property type="term" value="C:Cul4-RING E3 ubiquitin ligase complex"/>
    <property type="evidence" value="ECO:0007669"/>
    <property type="project" value="TreeGrafter"/>
</dbReference>
<evidence type="ECO:0000256" key="2">
    <source>
        <dbReference type="ARBA" id="ARBA00023242"/>
    </source>
</evidence>
<proteinExistence type="predicted"/>
<dbReference type="InterPro" id="IPR033270">
    <property type="entry name" value="VPRBP/DCAF1"/>
</dbReference>
<accession>A0A314KIH1</accession>
<feature type="non-terminal residue" evidence="3">
    <location>
        <position position="1"/>
    </location>
</feature>
<dbReference type="STRING" id="49451.A0A314KIH1"/>
<dbReference type="Proteomes" id="UP000187609">
    <property type="component" value="Unassembled WGS sequence"/>
</dbReference>
<evidence type="ECO:0000313" key="3">
    <source>
        <dbReference type="EMBL" id="OIT29211.1"/>
    </source>
</evidence>
<sequence>TVGTVELYKHDLLQYALGVLHIVTFTRYIRKPIVNATLNNACVGIAVILDAAYSAGYVEPEVRAQ</sequence>
<gene>
    <name evidence="3" type="ORF">A4A49_23755</name>
</gene>
<comment type="caution">
    <text evidence="3">The sequence shown here is derived from an EMBL/GenBank/DDBJ whole genome shotgun (WGS) entry which is preliminary data.</text>
</comment>
<dbReference type="EMBL" id="MJEQ01001837">
    <property type="protein sequence ID" value="OIT29211.1"/>
    <property type="molecule type" value="Genomic_DNA"/>
</dbReference>
<dbReference type="GO" id="GO:0016567">
    <property type="term" value="P:protein ubiquitination"/>
    <property type="evidence" value="ECO:0007669"/>
    <property type="project" value="InterPro"/>
</dbReference>
<dbReference type="GO" id="GO:0005634">
    <property type="term" value="C:nucleus"/>
    <property type="evidence" value="ECO:0007669"/>
    <property type="project" value="UniProtKB-SubCell"/>
</dbReference>
<organism evidence="3 4">
    <name type="scientific">Nicotiana attenuata</name>
    <name type="common">Coyote tobacco</name>
    <dbReference type="NCBI Taxonomy" id="49451"/>
    <lineage>
        <taxon>Eukaryota</taxon>
        <taxon>Viridiplantae</taxon>
        <taxon>Streptophyta</taxon>
        <taxon>Embryophyta</taxon>
        <taxon>Tracheophyta</taxon>
        <taxon>Spermatophyta</taxon>
        <taxon>Magnoliopsida</taxon>
        <taxon>eudicotyledons</taxon>
        <taxon>Gunneridae</taxon>
        <taxon>Pentapetalae</taxon>
        <taxon>asterids</taxon>
        <taxon>lamiids</taxon>
        <taxon>Solanales</taxon>
        <taxon>Solanaceae</taxon>
        <taxon>Nicotianoideae</taxon>
        <taxon>Nicotianeae</taxon>
        <taxon>Nicotiana</taxon>
    </lineage>
</organism>
<evidence type="ECO:0000313" key="4">
    <source>
        <dbReference type="Proteomes" id="UP000187609"/>
    </source>
</evidence>
<dbReference type="PANTHER" id="PTHR13129:SF4">
    <property type="entry name" value="DDB1- AND CUL4-ASSOCIATED FACTOR 1"/>
    <property type="match status" value="1"/>
</dbReference>
<dbReference type="AlphaFoldDB" id="A0A314KIH1"/>
<keyword evidence="4" id="KW-1185">Reference proteome</keyword>